<feature type="binding site" evidence="8">
    <location>
        <position position="44"/>
    </location>
    <ligand>
        <name>[4Fe-4S] cluster</name>
        <dbReference type="ChEBI" id="CHEBI:49883"/>
        <note>4Fe-4S-S-AdoMet</note>
    </ligand>
</feature>
<dbReference type="GO" id="GO:0016840">
    <property type="term" value="F:carbon-nitrogen lyase activity"/>
    <property type="evidence" value="ECO:0007669"/>
    <property type="project" value="UniProtKB-UniRule"/>
</dbReference>
<sequence length="219" mass="25358">MSEQRRGQLRVNEIFYSIQGESRQAGLPCVFVRLTYCNLRCRWCDSPYSFYEGQWMTVEKIMDEIAAHNCKLVEITGGEPLLQKEVLPFMTRLCDAGYDVLIETGGHMDIAPIDGRVRRIVDIKCPGSGEADKVRWQNIEQLGPDDELKFVIADEADYRWAVDMLNKYGLDKKCAVLFSPVFGEMDNLTLVQWILRDRLPVRFQLQMHKYIWAPETRGV</sequence>
<dbReference type="Gene3D" id="3.20.20.70">
    <property type="entry name" value="Aldolase class I"/>
    <property type="match status" value="1"/>
</dbReference>
<feature type="binding site" evidence="8">
    <location>
        <position position="33"/>
    </location>
    <ligand>
        <name>substrate</name>
    </ligand>
</feature>
<comment type="cofactor">
    <cofactor evidence="8">
        <name>Mg(2+)</name>
        <dbReference type="ChEBI" id="CHEBI:18420"/>
    </cofactor>
</comment>
<feature type="binding site" evidence="8">
    <location>
        <position position="78"/>
    </location>
    <ligand>
        <name>S-adenosyl-L-methionine</name>
        <dbReference type="ChEBI" id="CHEBI:59789"/>
    </ligand>
</feature>
<evidence type="ECO:0000256" key="7">
    <source>
        <dbReference type="ARBA" id="ARBA00023239"/>
    </source>
</evidence>
<dbReference type="PANTHER" id="PTHR42836">
    <property type="entry name" value="7-CARBOXY-7-DEAZAGUANINE SYNTHASE"/>
    <property type="match status" value="1"/>
</dbReference>
<protein>
    <recommendedName>
        <fullName evidence="8">7-carboxy-7-deazaguanine synthase</fullName>
        <shortName evidence="8">CDG synthase</shortName>
        <ecNumber evidence="8">4.3.99.3</ecNumber>
    </recommendedName>
    <alternativeName>
        <fullName evidence="8">Queuosine biosynthesis protein QueE</fullName>
    </alternativeName>
</protein>
<dbReference type="AlphaFoldDB" id="A0A7V1LMR8"/>
<feature type="binding site" evidence="8">
    <location>
        <position position="46"/>
    </location>
    <ligand>
        <name>Mg(2+)</name>
        <dbReference type="ChEBI" id="CHEBI:18420"/>
    </ligand>
</feature>
<evidence type="ECO:0000256" key="3">
    <source>
        <dbReference type="ARBA" id="ARBA00022723"/>
    </source>
</evidence>
<dbReference type="Pfam" id="PF04055">
    <property type="entry name" value="Radical_SAM"/>
    <property type="match status" value="1"/>
</dbReference>
<keyword evidence="5 8" id="KW-0408">Iron</keyword>
<keyword evidence="4 8" id="KW-0460">Magnesium</keyword>
<comment type="cofactor">
    <cofactor evidence="8">
        <name>[4Fe-4S] cluster</name>
        <dbReference type="ChEBI" id="CHEBI:49883"/>
    </cofactor>
    <text evidence="8">Binds 1 [4Fe-4S] cluster. The cluster is coordinated with 3 cysteines and an exchangeable S-adenosyl-L-methionine.</text>
</comment>
<dbReference type="PANTHER" id="PTHR42836:SF1">
    <property type="entry name" value="7-CARBOXY-7-DEAZAGUANINE SYNTHASE"/>
    <property type="match status" value="1"/>
</dbReference>
<dbReference type="GO" id="GO:0051539">
    <property type="term" value="F:4 iron, 4 sulfur cluster binding"/>
    <property type="evidence" value="ECO:0007669"/>
    <property type="project" value="UniProtKB-UniRule"/>
</dbReference>
<dbReference type="GO" id="GO:0008616">
    <property type="term" value="P:tRNA queuosine(34) biosynthetic process"/>
    <property type="evidence" value="ECO:0007669"/>
    <property type="project" value="UniProtKB-UniRule"/>
</dbReference>
<comment type="subunit">
    <text evidence="8">Homodimer.</text>
</comment>
<evidence type="ECO:0000256" key="2">
    <source>
        <dbReference type="ARBA" id="ARBA00022691"/>
    </source>
</evidence>
<feature type="domain" description="Radical SAM core" evidence="9">
    <location>
        <begin position="24"/>
        <end position="214"/>
    </location>
</feature>
<evidence type="ECO:0000256" key="5">
    <source>
        <dbReference type="ARBA" id="ARBA00023004"/>
    </source>
</evidence>
<comment type="cofactor">
    <cofactor evidence="8">
        <name>S-adenosyl-L-methionine</name>
        <dbReference type="ChEBI" id="CHEBI:59789"/>
    </cofactor>
    <text evidence="8">Binds 1 S-adenosyl-L-methionine per subunit.</text>
</comment>
<comment type="caution">
    <text evidence="8">Lacks conserved residue(s) required for the propagation of feature annotation.</text>
</comment>
<keyword evidence="6 8" id="KW-0411">Iron-sulfur</keyword>
<comment type="similarity">
    <text evidence="8">Belongs to the radical SAM superfamily. 7-carboxy-7-deazaguanine synthase family.</text>
</comment>
<evidence type="ECO:0000256" key="1">
    <source>
        <dbReference type="ARBA" id="ARBA00022485"/>
    </source>
</evidence>
<evidence type="ECO:0000259" key="9">
    <source>
        <dbReference type="PROSITE" id="PS51918"/>
    </source>
</evidence>
<dbReference type="CDD" id="cd01335">
    <property type="entry name" value="Radical_SAM"/>
    <property type="match status" value="1"/>
</dbReference>
<proteinExistence type="inferred from homology"/>
<dbReference type="HAMAP" id="MF_00917">
    <property type="entry name" value="QueE"/>
    <property type="match status" value="1"/>
</dbReference>
<dbReference type="PIRSF" id="PIRSF000370">
    <property type="entry name" value="QueE"/>
    <property type="match status" value="1"/>
</dbReference>
<organism evidence="10">
    <name type="scientific">Caldithrix abyssi</name>
    <dbReference type="NCBI Taxonomy" id="187145"/>
    <lineage>
        <taxon>Bacteria</taxon>
        <taxon>Pseudomonadati</taxon>
        <taxon>Calditrichota</taxon>
        <taxon>Calditrichia</taxon>
        <taxon>Calditrichales</taxon>
        <taxon>Calditrichaceae</taxon>
        <taxon>Caldithrix</taxon>
    </lineage>
</organism>
<feature type="binding site" evidence="8">
    <location>
        <position position="76"/>
    </location>
    <ligand>
        <name>substrate</name>
    </ligand>
</feature>
<evidence type="ECO:0000256" key="8">
    <source>
        <dbReference type="HAMAP-Rule" id="MF_00917"/>
    </source>
</evidence>
<feature type="binding site" evidence="8">
    <location>
        <begin position="43"/>
        <end position="45"/>
    </location>
    <ligand>
        <name>S-adenosyl-L-methionine</name>
        <dbReference type="ChEBI" id="CHEBI:59789"/>
    </ligand>
</feature>
<dbReference type="Proteomes" id="UP000886005">
    <property type="component" value="Unassembled WGS sequence"/>
</dbReference>
<comment type="caution">
    <text evidence="10">The sequence shown here is derived from an EMBL/GenBank/DDBJ whole genome shotgun (WGS) entry which is preliminary data.</text>
</comment>
<comment type="catalytic activity">
    <reaction evidence="8">
        <text>6-carboxy-5,6,7,8-tetrahydropterin + H(+) = 7-carboxy-7-carbaguanine + NH4(+)</text>
        <dbReference type="Rhea" id="RHEA:27974"/>
        <dbReference type="ChEBI" id="CHEBI:15378"/>
        <dbReference type="ChEBI" id="CHEBI:28938"/>
        <dbReference type="ChEBI" id="CHEBI:61032"/>
        <dbReference type="ChEBI" id="CHEBI:61036"/>
        <dbReference type="EC" id="4.3.99.3"/>
    </reaction>
</comment>
<dbReference type="InterPro" id="IPR007197">
    <property type="entry name" value="rSAM"/>
</dbReference>
<dbReference type="InterPro" id="IPR024924">
    <property type="entry name" value="7-CO-7-deazaguanine_synth-like"/>
</dbReference>
<feature type="binding site" evidence="8">
    <location>
        <begin position="18"/>
        <end position="20"/>
    </location>
    <ligand>
        <name>substrate</name>
    </ligand>
</feature>
<comment type="pathway">
    <text evidence="8">Purine metabolism; 7-cyano-7-deazaguanine biosynthesis.</text>
</comment>
<accession>A0A7V1LMR8</accession>
<evidence type="ECO:0000256" key="6">
    <source>
        <dbReference type="ARBA" id="ARBA00023014"/>
    </source>
</evidence>
<dbReference type="GO" id="GO:1904047">
    <property type="term" value="F:S-adenosyl-L-methionine binding"/>
    <property type="evidence" value="ECO:0007669"/>
    <property type="project" value="UniProtKB-UniRule"/>
</dbReference>
<dbReference type="EMBL" id="DRLD01000260">
    <property type="protein sequence ID" value="HED10894.1"/>
    <property type="molecule type" value="Genomic_DNA"/>
</dbReference>
<dbReference type="PROSITE" id="PS51918">
    <property type="entry name" value="RADICAL_SAM"/>
    <property type="match status" value="1"/>
</dbReference>
<keyword evidence="3 8" id="KW-0479">Metal-binding</keyword>
<keyword evidence="8" id="KW-0671">Queuosine biosynthesis</keyword>
<name>A0A7V1LMR8_CALAY</name>
<keyword evidence="7 8" id="KW-0456">Lyase</keyword>
<keyword evidence="2 8" id="KW-0949">S-adenosyl-L-methionine</keyword>
<dbReference type="UniPathway" id="UPA00391"/>
<keyword evidence="1 8" id="KW-0004">4Fe-4S</keyword>
<reference evidence="10" key="1">
    <citation type="journal article" date="2020" name="mSystems">
        <title>Genome- and Community-Level Interaction Insights into Carbon Utilization and Element Cycling Functions of Hydrothermarchaeota in Hydrothermal Sediment.</title>
        <authorList>
            <person name="Zhou Z."/>
            <person name="Liu Y."/>
            <person name="Xu W."/>
            <person name="Pan J."/>
            <person name="Luo Z.H."/>
            <person name="Li M."/>
        </authorList>
    </citation>
    <scope>NUCLEOTIDE SEQUENCE [LARGE SCALE GENOMIC DNA]</scope>
    <source>
        <strain evidence="10">HyVt-456</strain>
    </source>
</reference>
<dbReference type="SUPFAM" id="SSF102114">
    <property type="entry name" value="Radical SAM enzymes"/>
    <property type="match status" value="1"/>
</dbReference>
<feature type="binding site" evidence="8">
    <location>
        <position position="37"/>
    </location>
    <ligand>
        <name>[4Fe-4S] cluster</name>
        <dbReference type="ChEBI" id="CHEBI:49883"/>
        <note>4Fe-4S-S-AdoMet</note>
    </ligand>
</feature>
<dbReference type="InterPro" id="IPR013785">
    <property type="entry name" value="Aldolase_TIM"/>
</dbReference>
<dbReference type="InterPro" id="IPR058240">
    <property type="entry name" value="rSAM_sf"/>
</dbReference>
<dbReference type="EC" id="4.3.99.3" evidence="8"/>
<dbReference type="GO" id="GO:0000287">
    <property type="term" value="F:magnesium ion binding"/>
    <property type="evidence" value="ECO:0007669"/>
    <property type="project" value="UniProtKB-UniRule"/>
</dbReference>
<dbReference type="SFLD" id="SFLDS00029">
    <property type="entry name" value="Radical_SAM"/>
    <property type="match status" value="1"/>
</dbReference>
<evidence type="ECO:0000313" key="10">
    <source>
        <dbReference type="EMBL" id="HED10894.1"/>
    </source>
</evidence>
<feature type="binding site" evidence="8">
    <location>
        <position position="41"/>
    </location>
    <ligand>
        <name>[4Fe-4S] cluster</name>
        <dbReference type="ChEBI" id="CHEBI:49883"/>
        <note>4Fe-4S-S-AdoMet</note>
    </ligand>
</feature>
<gene>
    <name evidence="8" type="primary">queE</name>
    <name evidence="10" type="ORF">ENJ10_09420</name>
</gene>
<comment type="function">
    <text evidence="8">Catalyzes the complex heterocyclic radical-mediated conversion of 6-carboxy-5,6,7,8-tetrahydropterin (CPH4) to 7-carboxy-7-deazaguanine (CDG), a step common to the biosynthetic pathways of all 7-deazapurine-containing compounds.</text>
</comment>
<evidence type="ECO:0000256" key="4">
    <source>
        <dbReference type="ARBA" id="ARBA00022842"/>
    </source>
</evidence>